<dbReference type="OrthoDB" id="5431013at2759"/>
<feature type="compositionally biased region" description="Low complexity" evidence="1">
    <location>
        <begin position="171"/>
        <end position="196"/>
    </location>
</feature>
<proteinExistence type="predicted"/>
<dbReference type="GO" id="GO:0006355">
    <property type="term" value="P:regulation of DNA-templated transcription"/>
    <property type="evidence" value="ECO:0007669"/>
    <property type="project" value="InterPro"/>
</dbReference>
<organism evidence="3 4">
    <name type="scientific">Sphaceloma murrayae</name>
    <dbReference type="NCBI Taxonomy" id="2082308"/>
    <lineage>
        <taxon>Eukaryota</taxon>
        <taxon>Fungi</taxon>
        <taxon>Dikarya</taxon>
        <taxon>Ascomycota</taxon>
        <taxon>Pezizomycotina</taxon>
        <taxon>Dothideomycetes</taxon>
        <taxon>Dothideomycetidae</taxon>
        <taxon>Myriangiales</taxon>
        <taxon>Elsinoaceae</taxon>
        <taxon>Sphaceloma</taxon>
    </lineage>
</organism>
<feature type="region of interest" description="Disordered" evidence="1">
    <location>
        <begin position="401"/>
        <end position="453"/>
    </location>
</feature>
<evidence type="ECO:0000313" key="3">
    <source>
        <dbReference type="EMBL" id="PNS20751.1"/>
    </source>
</evidence>
<accession>A0A2K1R0C8</accession>
<comment type="caution">
    <text evidence="3">The sequence shown here is derived from an EMBL/GenBank/DDBJ whole genome shotgun (WGS) entry which is preliminary data.</text>
</comment>
<evidence type="ECO:0000256" key="2">
    <source>
        <dbReference type="SAM" id="SignalP"/>
    </source>
</evidence>
<dbReference type="Proteomes" id="UP000243797">
    <property type="component" value="Unassembled WGS sequence"/>
</dbReference>
<feature type="signal peptide" evidence="2">
    <location>
        <begin position="1"/>
        <end position="24"/>
    </location>
</feature>
<evidence type="ECO:0000313" key="4">
    <source>
        <dbReference type="Proteomes" id="UP000243797"/>
    </source>
</evidence>
<gene>
    <name evidence="3" type="ORF">CAC42_2682</name>
</gene>
<feature type="compositionally biased region" description="Basic and acidic residues" evidence="1">
    <location>
        <begin position="442"/>
        <end position="453"/>
    </location>
</feature>
<feature type="chain" id="PRO_5014408501" description="Fungal N-terminal domain-containing protein" evidence="2">
    <location>
        <begin position="25"/>
        <end position="540"/>
    </location>
</feature>
<keyword evidence="4" id="KW-1185">Reference proteome</keyword>
<sequence length="540" mass="58129">MSGLEIIGLVASLVQIASLGTTLAKSLHALSESAPKLQTIADEVSGTSLVCSQLSDVFAKEKEAQVCSAQAIRDAQEIAGRCDRIFEAVEREVGRYVRVDAQGRKVLRKRATAGWVVFGGRVEELLGVLRALQGNGHAMVSVFVHARMVKLQEQQSLGLQAMGVMAVQMPSGTGSASTGASESSTSTTSGVATGGSQQMHTAGDTSRHDSLVGGHSPAPSYLSREDATRLRDYKALVERLLDDVRLAQVIIESDGSFPSALLSHTFEQLQAVSPTMLAPVPPGITTSEVEQLRKNLAARVGNDDEVTKGVHTPPAAEIARARRYPGGSLQRAEVPSLDTPPLQIKRMRARRAERAYAREHVVVYDPIRNQPKQSVAGLERAERPDVASPWLSDEFAGYPSRAAPRLRTKKSSESSPATAGPSRAARVEIETCSAGAKKPARERRDGEERGSAIETRERRFKGEKRSKMISTQNDTLDHLGVEVVVEDDHDKEFNAVVDVLESGDTGTMGMEGLDMKSLIERWTSVGVDQVLPAVLAGAER</sequence>
<protein>
    <recommendedName>
        <fullName evidence="5">Fungal N-terminal domain-containing protein</fullName>
    </recommendedName>
</protein>
<dbReference type="STRING" id="2082308.A0A2K1R0C8"/>
<evidence type="ECO:0008006" key="5">
    <source>
        <dbReference type="Google" id="ProtNLM"/>
    </source>
</evidence>
<dbReference type="InParanoid" id="A0A2K1R0C8"/>
<dbReference type="EMBL" id="NKHZ01000017">
    <property type="protein sequence ID" value="PNS20751.1"/>
    <property type="molecule type" value="Genomic_DNA"/>
</dbReference>
<dbReference type="PANTHER" id="PTHR36167:SF4">
    <property type="entry name" value="FUNGAL N-TERMINAL DOMAIN-CONTAINING PROTEIN"/>
    <property type="match status" value="1"/>
</dbReference>
<feature type="region of interest" description="Disordered" evidence="1">
    <location>
        <begin position="170"/>
        <end position="223"/>
    </location>
</feature>
<dbReference type="PANTHER" id="PTHR36167">
    <property type="entry name" value="C2H2 FINGER DOMAIN TRANSCRIPTION FACTOR (EUROFUNG)-RELATED"/>
    <property type="match status" value="1"/>
</dbReference>
<reference evidence="3 4" key="1">
    <citation type="submission" date="2017-06" db="EMBL/GenBank/DDBJ databases">
        <title>Draft genome sequence of a variant of Elsinoe murrayae.</title>
        <authorList>
            <person name="Cheng Q."/>
        </authorList>
    </citation>
    <scope>NUCLEOTIDE SEQUENCE [LARGE SCALE GENOMIC DNA]</scope>
    <source>
        <strain evidence="3 4">CQ-2017a</strain>
    </source>
</reference>
<dbReference type="AlphaFoldDB" id="A0A2K1R0C8"/>
<keyword evidence="2" id="KW-0732">Signal</keyword>
<evidence type="ECO:0000256" key="1">
    <source>
        <dbReference type="SAM" id="MobiDB-lite"/>
    </source>
</evidence>
<name>A0A2K1R0C8_9PEZI</name>
<dbReference type="InterPro" id="IPR039327">
    <property type="entry name" value="CON7-like"/>
</dbReference>